<comment type="caution">
    <text evidence="1">The sequence shown here is derived from an EMBL/GenBank/DDBJ whole genome shotgun (WGS) entry which is preliminary data.</text>
</comment>
<protein>
    <submittedName>
        <fullName evidence="1">Uncharacterized protein</fullName>
    </submittedName>
</protein>
<sequence>MIQITNQAGAHLELPPGAVLTFEQAVRWLGDGKTPGGFSYPISFPLNEANRRFLQHAYRPDTPEPTMSIPVSVQIGEVLHRRCTLSYRVQNGGGDGFLKLDGGEAADPLRSLSLRDAVGTDLVYLDEVLEGPRSLAEYLNKIATLAPSTFPLTFFPLKNDLFFEKELTNEQVPGLIRQPYVNMYGSGPQGPATFQTDAALQKGFPIVPFFFLTDILNRVFARIGYRPVGDWLADPEVLCYTIFNLTAIDAYRGRWEMGRFAVRVRDHLPDVSVSDFLRALRSRFGILFHFDSSNRTVSVRRWLDIISSPPQDLAGYQLAGYSIDEPAREGITLRDYIDDSDELYKNKEGNVTRPDPLLIGEGGKEEQLTLGTTQMVFEPRPAWNASTGQYITTSAYWLVPTVRQAGNIADDSYLKSERQPEKGLAWKNNVGLRLISYRGVQPDSGSVPYPLGTSGTINAKMDTIGALALELTGNRGAWRNGLRQYYYFRDRTQLLTIPLRWPAHAFSLFRFDAPVSLVLDQHRRTLLAERYQASASGVDGSLPTSLECLLLPTGISETQAGVDEEVWVELIVTPLTPIPVPGPNLVVTSRTYQKVEVRLWRNAARTLPSNAVIDLQLVRTQKSVGSGRPEAVDFAELLRIRVAGPGMLIDARYQSGEAAVSAFGKVFFQMRSWDVGASDAYKIIKPQ</sequence>
<evidence type="ECO:0000313" key="1">
    <source>
        <dbReference type="EMBL" id="KAB7728120.1"/>
    </source>
</evidence>
<evidence type="ECO:0000313" key="2">
    <source>
        <dbReference type="Proteomes" id="UP000488299"/>
    </source>
</evidence>
<organism evidence="1 2">
    <name type="scientific">Rudanella paleaurantiibacter</name>
    <dbReference type="NCBI Taxonomy" id="2614655"/>
    <lineage>
        <taxon>Bacteria</taxon>
        <taxon>Pseudomonadati</taxon>
        <taxon>Bacteroidota</taxon>
        <taxon>Cytophagia</taxon>
        <taxon>Cytophagales</taxon>
        <taxon>Cytophagaceae</taxon>
        <taxon>Rudanella</taxon>
    </lineage>
</organism>
<accession>A0A7J5TVE0</accession>
<dbReference type="AlphaFoldDB" id="A0A7J5TVE0"/>
<gene>
    <name evidence="1" type="ORF">F5984_20455</name>
</gene>
<dbReference type="RefSeq" id="WP_152126066.1">
    <property type="nucleotide sequence ID" value="NZ_WELI01000009.1"/>
</dbReference>
<reference evidence="1 2" key="1">
    <citation type="submission" date="2019-10" db="EMBL/GenBank/DDBJ databases">
        <title>Rudanella paleaurantiibacter sp. nov., isolated from sludge.</title>
        <authorList>
            <person name="Xu S.Q."/>
        </authorList>
    </citation>
    <scope>NUCLEOTIDE SEQUENCE [LARGE SCALE GENOMIC DNA]</scope>
    <source>
        <strain evidence="1 2">HX-22-17</strain>
    </source>
</reference>
<dbReference type="Proteomes" id="UP000488299">
    <property type="component" value="Unassembled WGS sequence"/>
</dbReference>
<name>A0A7J5TVE0_9BACT</name>
<keyword evidence="2" id="KW-1185">Reference proteome</keyword>
<dbReference type="EMBL" id="WELI01000009">
    <property type="protein sequence ID" value="KAB7728120.1"/>
    <property type="molecule type" value="Genomic_DNA"/>
</dbReference>
<proteinExistence type="predicted"/>